<organism evidence="1 2">
    <name type="scientific">Erwinia phage vB_EamM_Deimos-Minion</name>
    <dbReference type="NCBI Taxonomy" id="1815986"/>
    <lineage>
        <taxon>Viruses</taxon>
        <taxon>Duplodnaviria</taxon>
        <taxon>Heunggongvirae</taxon>
        <taxon>Uroviricota</taxon>
        <taxon>Caudoviricetes</taxon>
        <taxon>Chimalliviridae</taxon>
        <taxon>Agricanvirus</taxon>
        <taxon>Agricanvirus deimos</taxon>
    </lineage>
</organism>
<sequence>MASNVSVLKFYSMGVVAAVKSTNSKEIQVIPRETAPMMSGEAEVNPQVITHNGKTSSGDSTQDKVVTDSTIAAIWFPFRSNRVTAPDVVKGERVVIWQIGDEDKYYWTETGLDDDLRRLETIIIALSGSPATTEDKNIGEGDWYFIEWSSHKKHFMMSNSKMNGEQVQYVIKADYGEAIFSLADDLDNNLVLNSLEALWQITNTDKCLITMSKKNIEIIAQENFNLTAQELISMLCKTMKITANESFELITNKTTINSPGGISMIGDIDHTGHIETSGGLNTPADVVAAGISLTGHLHGGVQKGGSETGGPV</sequence>
<evidence type="ECO:0000313" key="2">
    <source>
        <dbReference type="Proteomes" id="UP000224360"/>
    </source>
</evidence>
<evidence type="ECO:0000313" key="1">
    <source>
        <dbReference type="EMBL" id="ANH52119.1"/>
    </source>
</evidence>
<proteinExistence type="predicted"/>
<keyword evidence="2" id="KW-1185">Reference proteome</keyword>
<reference evidence="2" key="1">
    <citation type="submission" date="2016-03" db="EMBL/GenBank/DDBJ databases">
        <authorList>
            <person name="Sharma R."/>
            <person name="Jensen G.L."/>
            <person name="Kruger J.L."/>
            <person name="Esplin I.N.D."/>
            <person name="Jarvis T.M."/>
            <person name="Merrill B.D."/>
            <person name="Schoenhals J."/>
            <person name="Breakwell D.P."/>
            <person name="Hope S."/>
            <person name="Grose J.H."/>
        </authorList>
    </citation>
    <scope>NUCLEOTIDE SEQUENCE [LARGE SCALE GENOMIC DNA]</scope>
</reference>
<accession>A0A173GFC2</accession>
<dbReference type="InterPro" id="IPR044033">
    <property type="entry name" value="GpV-like_apex"/>
</dbReference>
<gene>
    <name evidence="1" type="ORF">DM_21</name>
</gene>
<dbReference type="Proteomes" id="UP000224360">
    <property type="component" value="Segment"/>
</dbReference>
<name>A0A173GFC2_9CAUD</name>
<dbReference type="EMBL" id="KU886225">
    <property type="protein sequence ID" value="ANH52119.1"/>
    <property type="molecule type" value="Genomic_DNA"/>
</dbReference>
<protein>
    <submittedName>
        <fullName evidence="1">Putative structural protein</fullName>
    </submittedName>
</protein>
<dbReference type="Pfam" id="PF18946">
    <property type="entry name" value="Apex"/>
    <property type="match status" value="1"/>
</dbReference>